<evidence type="ECO:0000313" key="2">
    <source>
        <dbReference type="Proteomes" id="UP000757232"/>
    </source>
</evidence>
<dbReference type="OrthoDB" id="3335429at2759"/>
<dbReference type="Proteomes" id="UP000757232">
    <property type="component" value="Unassembled WGS sequence"/>
</dbReference>
<dbReference type="EMBL" id="LNZH02000211">
    <property type="protein sequence ID" value="OCB85253.1"/>
    <property type="molecule type" value="Genomic_DNA"/>
</dbReference>
<organism evidence="1 2">
    <name type="scientific">Sanghuangporus baumii</name>
    <name type="common">Phellinus baumii</name>
    <dbReference type="NCBI Taxonomy" id="108892"/>
    <lineage>
        <taxon>Eukaryota</taxon>
        <taxon>Fungi</taxon>
        <taxon>Dikarya</taxon>
        <taxon>Basidiomycota</taxon>
        <taxon>Agaricomycotina</taxon>
        <taxon>Agaricomycetes</taxon>
        <taxon>Hymenochaetales</taxon>
        <taxon>Hymenochaetaceae</taxon>
        <taxon>Sanghuangporus</taxon>
    </lineage>
</organism>
<name>A0A9Q5HSL5_SANBA</name>
<gene>
    <name evidence="1" type="ORF">A7U60_g7880</name>
</gene>
<protein>
    <recommendedName>
        <fullName evidence="3">BTB domain-containing protein</fullName>
    </recommendedName>
</protein>
<evidence type="ECO:0008006" key="3">
    <source>
        <dbReference type="Google" id="ProtNLM"/>
    </source>
</evidence>
<dbReference type="AlphaFoldDB" id="A0A9Q5HSL5"/>
<evidence type="ECO:0000313" key="1">
    <source>
        <dbReference type="EMBL" id="OCB85253.1"/>
    </source>
</evidence>
<sequence length="288" mass="32570">MGDHAASTDFTIRCLPEDVAFPIQKLKFVEGSETFADMFMCCDAGGEEKSPRSVDLYESVNDMALLVRLIEDPPQTLSEAAIREGSSKQSLEHPTALIPYLLLPRLFALAEKYALKLPVTQILRTHLLAQASIAPLLVYGLAIQYSLPEIADQASKFLAFTPLERYSMEDIKIIPSAEAYHKLLQLQSYRKRRIKELLMNEDLFPHGYGACSAHKDYAEVMWDKRRRSILPNVHSGSDVAKIMSRRLDAKIRTCNVCKKAWVAATEMLAYKCRKVARRVTQMDKEVSN</sequence>
<reference evidence="1" key="1">
    <citation type="submission" date="2016-06" db="EMBL/GenBank/DDBJ databases">
        <title>Draft Genome sequence of the fungus Inonotus baumii.</title>
        <authorList>
            <person name="Zhu H."/>
            <person name="Lin W."/>
        </authorList>
    </citation>
    <scope>NUCLEOTIDE SEQUENCE</scope>
    <source>
        <strain evidence="1">821</strain>
    </source>
</reference>
<proteinExistence type="predicted"/>
<accession>A0A9Q5HSL5</accession>
<keyword evidence="2" id="KW-1185">Reference proteome</keyword>
<comment type="caution">
    <text evidence="1">The sequence shown here is derived from an EMBL/GenBank/DDBJ whole genome shotgun (WGS) entry which is preliminary data.</text>
</comment>